<feature type="transmembrane region" description="Helical" evidence="1">
    <location>
        <begin position="247"/>
        <end position="264"/>
    </location>
</feature>
<keyword evidence="1" id="KW-0472">Membrane</keyword>
<comment type="caution">
    <text evidence="2">The sequence shown here is derived from an EMBL/GenBank/DDBJ whole genome shotgun (WGS) entry which is preliminary data.</text>
</comment>
<dbReference type="Gene3D" id="3.40.50.1820">
    <property type="entry name" value="alpha/beta hydrolase"/>
    <property type="match status" value="1"/>
</dbReference>
<dbReference type="STRING" id="135208.A0A4Y9ZHV2"/>
<feature type="transmembrane region" description="Helical" evidence="1">
    <location>
        <begin position="12"/>
        <end position="32"/>
    </location>
</feature>
<sequence length="350" mass="39920">MLGKSYTELVLIRLCIIGFRLITPLSIAYLAGCLYTGTALFLPYLWPYAATEAFFYLCIFVPRRLRLQKAAEHPPMSQEERKELFDKCAVSMTAASTLHWFPSKERSTSRVRRDNAVAWLLWALFATDINEAAEEWEEELENYLGIMTKFLGYPLDKGHNPDLQCMRLTLDPVIIIHRPLVWYMIVGLVDTITTISLYFTGFRHFDTPKWFRVFPPRPLLVLFSNKSADSKIPYWYRPHRSTTKHPILFIHGIGIGLWLYIPFFRELIEQDPDVGILAIEILPVSMRITDPPLAKDAMCAAIARVLDAHGLPRVVVASHSYGTVVTGHLLQSPALAPRVASTLFVDPIPF</sequence>
<organism evidence="2 3">
    <name type="scientific">Hericium alpestre</name>
    <dbReference type="NCBI Taxonomy" id="135208"/>
    <lineage>
        <taxon>Eukaryota</taxon>
        <taxon>Fungi</taxon>
        <taxon>Dikarya</taxon>
        <taxon>Basidiomycota</taxon>
        <taxon>Agaricomycotina</taxon>
        <taxon>Agaricomycetes</taxon>
        <taxon>Russulales</taxon>
        <taxon>Hericiaceae</taxon>
        <taxon>Hericium</taxon>
    </lineage>
</organism>
<name>A0A4Y9ZHV2_9AGAM</name>
<feature type="transmembrane region" description="Helical" evidence="1">
    <location>
        <begin position="180"/>
        <end position="202"/>
    </location>
</feature>
<dbReference type="PANTHER" id="PTHR37471:SF1">
    <property type="entry name" value="AB HYDROLASE-1 DOMAIN-CONTAINING PROTEIN"/>
    <property type="match status" value="1"/>
</dbReference>
<proteinExistence type="predicted"/>
<feature type="non-terminal residue" evidence="2">
    <location>
        <position position="350"/>
    </location>
</feature>
<dbReference type="AlphaFoldDB" id="A0A4Y9ZHV2"/>
<dbReference type="PANTHER" id="PTHR37471">
    <property type="entry name" value="UNNAMED PRODUCT"/>
    <property type="match status" value="1"/>
</dbReference>
<evidence type="ECO:0000256" key="1">
    <source>
        <dbReference type="SAM" id="Phobius"/>
    </source>
</evidence>
<gene>
    <name evidence="2" type="ORF">EWM64_g10612</name>
</gene>
<dbReference type="OrthoDB" id="6431331at2759"/>
<evidence type="ECO:0000313" key="2">
    <source>
        <dbReference type="EMBL" id="TFY73401.1"/>
    </source>
</evidence>
<feature type="transmembrane region" description="Helical" evidence="1">
    <location>
        <begin position="44"/>
        <end position="63"/>
    </location>
</feature>
<accession>A0A4Y9ZHV2</accession>
<dbReference type="EMBL" id="SFCI01002902">
    <property type="protein sequence ID" value="TFY73401.1"/>
    <property type="molecule type" value="Genomic_DNA"/>
</dbReference>
<evidence type="ECO:0000313" key="3">
    <source>
        <dbReference type="Proteomes" id="UP000298061"/>
    </source>
</evidence>
<dbReference type="Proteomes" id="UP000298061">
    <property type="component" value="Unassembled WGS sequence"/>
</dbReference>
<keyword evidence="1" id="KW-1133">Transmembrane helix</keyword>
<protein>
    <recommendedName>
        <fullName evidence="4">AB hydrolase-1 domain-containing protein</fullName>
    </recommendedName>
</protein>
<keyword evidence="1" id="KW-0812">Transmembrane</keyword>
<dbReference type="SUPFAM" id="SSF53474">
    <property type="entry name" value="alpha/beta-Hydrolases"/>
    <property type="match status" value="1"/>
</dbReference>
<dbReference type="InterPro" id="IPR029058">
    <property type="entry name" value="AB_hydrolase_fold"/>
</dbReference>
<reference evidence="2 3" key="1">
    <citation type="submission" date="2019-02" db="EMBL/GenBank/DDBJ databases">
        <title>Genome sequencing of the rare red list fungi Hericium alpestre (H. flagellum).</title>
        <authorList>
            <person name="Buettner E."/>
            <person name="Kellner H."/>
        </authorList>
    </citation>
    <scope>NUCLEOTIDE SEQUENCE [LARGE SCALE GENOMIC DNA]</scope>
    <source>
        <strain evidence="2 3">DSM 108284</strain>
    </source>
</reference>
<keyword evidence="3" id="KW-1185">Reference proteome</keyword>
<evidence type="ECO:0008006" key="4">
    <source>
        <dbReference type="Google" id="ProtNLM"/>
    </source>
</evidence>